<dbReference type="SUPFAM" id="SSF46600">
    <property type="entry name" value="C-terminal UvrC-binding domain of UvrB"/>
    <property type="match status" value="1"/>
</dbReference>
<dbReference type="InterPro" id="IPR001943">
    <property type="entry name" value="UVR_dom"/>
</dbReference>
<dbReference type="Proteomes" id="UP000763641">
    <property type="component" value="Unassembled WGS sequence"/>
</dbReference>
<evidence type="ECO:0000256" key="2">
    <source>
        <dbReference type="ARBA" id="ARBA00022881"/>
    </source>
</evidence>
<protein>
    <submittedName>
        <fullName evidence="6">UvrB/UvrC motif-containing protein</fullName>
    </submittedName>
</protein>
<proteinExistence type="predicted"/>
<feature type="compositionally biased region" description="Polar residues" evidence="4">
    <location>
        <begin position="51"/>
        <end position="67"/>
    </location>
</feature>
<dbReference type="Pfam" id="PF02151">
    <property type="entry name" value="UVR"/>
    <property type="match status" value="1"/>
</dbReference>
<dbReference type="Gene3D" id="4.10.860.10">
    <property type="entry name" value="UVR domain"/>
    <property type="match status" value="1"/>
</dbReference>
<keyword evidence="3" id="KW-0742">SOS response</keyword>
<feature type="compositionally biased region" description="Pro residues" evidence="4">
    <location>
        <begin position="69"/>
        <end position="79"/>
    </location>
</feature>
<dbReference type="EMBL" id="JAFEMC010000003">
    <property type="protein sequence ID" value="MBM6577019.1"/>
    <property type="molecule type" value="Genomic_DNA"/>
</dbReference>
<feature type="region of interest" description="Disordered" evidence="4">
    <location>
        <begin position="39"/>
        <end position="92"/>
    </location>
</feature>
<dbReference type="PROSITE" id="PS50151">
    <property type="entry name" value="UVR"/>
    <property type="match status" value="1"/>
</dbReference>
<keyword evidence="1" id="KW-0228">DNA excision</keyword>
<keyword evidence="3" id="KW-0227">DNA damage</keyword>
<keyword evidence="2" id="KW-0267">Excision nuclease</keyword>
<accession>A0ABS2DAH3</accession>
<dbReference type="RefSeq" id="WP_204199121.1">
    <property type="nucleotide sequence ID" value="NZ_JAFEMC010000003.1"/>
</dbReference>
<comment type="caution">
    <text evidence="6">The sequence shown here is derived from an EMBL/GenBank/DDBJ whole genome shotgun (WGS) entry which is preliminary data.</text>
</comment>
<reference evidence="6 7" key="1">
    <citation type="submission" date="2020-12" db="EMBL/GenBank/DDBJ databases">
        <title>Sphingomonas sp.</title>
        <authorList>
            <person name="Kim M.K."/>
        </authorList>
    </citation>
    <scope>NUCLEOTIDE SEQUENCE [LARGE SCALE GENOMIC DNA]</scope>
    <source>
        <strain evidence="6 7">BT552</strain>
    </source>
</reference>
<evidence type="ECO:0000256" key="3">
    <source>
        <dbReference type="ARBA" id="ARBA00023236"/>
    </source>
</evidence>
<name>A0ABS2DAH3_9SPHN</name>
<dbReference type="InterPro" id="IPR036876">
    <property type="entry name" value="UVR_dom_sf"/>
</dbReference>
<evidence type="ECO:0000259" key="5">
    <source>
        <dbReference type="PROSITE" id="PS50151"/>
    </source>
</evidence>
<sequence>MTDTLADLQHRMDAAAEALDFEQARALRDRIALLRAGASAEDAAVADTAGLTRQQPGSMGLGTSRQSVEPPPGWTPPPKPDLKTNGRQGKRR</sequence>
<evidence type="ECO:0000313" key="7">
    <source>
        <dbReference type="Proteomes" id="UP000763641"/>
    </source>
</evidence>
<feature type="compositionally biased region" description="Low complexity" evidence="4">
    <location>
        <begin position="39"/>
        <end position="50"/>
    </location>
</feature>
<keyword evidence="7" id="KW-1185">Reference proteome</keyword>
<evidence type="ECO:0000256" key="1">
    <source>
        <dbReference type="ARBA" id="ARBA00022769"/>
    </source>
</evidence>
<feature type="domain" description="UVR" evidence="5">
    <location>
        <begin position="2"/>
        <end position="37"/>
    </location>
</feature>
<organism evidence="6 7">
    <name type="scientific">Sphingomonas longa</name>
    <dbReference type="NCBI Taxonomy" id="2778730"/>
    <lineage>
        <taxon>Bacteria</taxon>
        <taxon>Pseudomonadati</taxon>
        <taxon>Pseudomonadota</taxon>
        <taxon>Alphaproteobacteria</taxon>
        <taxon>Sphingomonadales</taxon>
        <taxon>Sphingomonadaceae</taxon>
        <taxon>Sphingomonas</taxon>
    </lineage>
</organism>
<gene>
    <name evidence="6" type="ORF">ILT43_11585</name>
</gene>
<keyword evidence="2" id="KW-0234">DNA repair</keyword>
<evidence type="ECO:0000313" key="6">
    <source>
        <dbReference type="EMBL" id="MBM6577019.1"/>
    </source>
</evidence>
<evidence type="ECO:0000256" key="4">
    <source>
        <dbReference type="SAM" id="MobiDB-lite"/>
    </source>
</evidence>